<dbReference type="AlphaFoldDB" id="A0A832TAA2"/>
<name>A0A832TAA2_9EURY</name>
<protein>
    <submittedName>
        <fullName evidence="1">Uncharacterized protein</fullName>
    </submittedName>
</protein>
<evidence type="ECO:0000313" key="2">
    <source>
        <dbReference type="Proteomes" id="UP000619545"/>
    </source>
</evidence>
<dbReference type="Proteomes" id="UP000619545">
    <property type="component" value="Unassembled WGS sequence"/>
</dbReference>
<sequence length="295" mass="32279">MSDAHELALRRRLKVDLSLLKRLGLEGSVVRNVRHPLGLLVKLAEEELVEPGRVHAHLPLYTPPISTVLRLLEASEEVGYEVTASVEVIAEDDGRVEEVREVVDRVEPVILGLPGVLTLSDRVFELASERAPLFLDLGWALHPHRAVPSVDLTTVPTLAALRAVESVSGEDAFERVVAVARLGHGLTVDRGKVRGSGGGGLKLVDVTDVLRALSVVLDLARYPVAPALGPTVRRELERLLDGFDGPEREDLTEAARAFELLSNLTPGQTEEDVKIPEHPSIIREVLEDRLRDLVE</sequence>
<dbReference type="EMBL" id="DUJS01000001">
    <property type="protein sequence ID" value="HII69766.1"/>
    <property type="molecule type" value="Genomic_DNA"/>
</dbReference>
<reference evidence="1" key="1">
    <citation type="journal article" date="2020" name="bioRxiv">
        <title>A rank-normalized archaeal taxonomy based on genome phylogeny resolves widespread incomplete and uneven classifications.</title>
        <authorList>
            <person name="Rinke C."/>
            <person name="Chuvochina M."/>
            <person name="Mussig A.J."/>
            <person name="Chaumeil P.-A."/>
            <person name="Waite D.W."/>
            <person name="Whitman W.B."/>
            <person name="Parks D.H."/>
            <person name="Hugenholtz P."/>
        </authorList>
    </citation>
    <scope>NUCLEOTIDE SEQUENCE</scope>
    <source>
        <strain evidence="1">UBA8853</strain>
    </source>
</reference>
<accession>A0A832TAA2</accession>
<dbReference type="GeneID" id="1477232"/>
<gene>
    <name evidence="1" type="ORF">HA336_00860</name>
</gene>
<comment type="caution">
    <text evidence="1">The sequence shown here is derived from an EMBL/GenBank/DDBJ whole genome shotgun (WGS) entry which is preliminary data.</text>
</comment>
<proteinExistence type="predicted"/>
<organism evidence="1 2">
    <name type="scientific">Methanopyrus kandleri</name>
    <dbReference type="NCBI Taxonomy" id="2320"/>
    <lineage>
        <taxon>Archaea</taxon>
        <taxon>Methanobacteriati</taxon>
        <taxon>Methanobacteriota</taxon>
        <taxon>Methanomada group</taxon>
        <taxon>Methanopyri</taxon>
        <taxon>Methanopyrales</taxon>
        <taxon>Methanopyraceae</taxon>
        <taxon>Methanopyrus</taxon>
    </lineage>
</organism>
<dbReference type="RefSeq" id="WP_011019499.1">
    <property type="nucleotide sequence ID" value="NZ_DUJS01000001.1"/>
</dbReference>
<evidence type="ECO:0000313" key="1">
    <source>
        <dbReference type="EMBL" id="HII69766.1"/>
    </source>
</evidence>